<name>A0A5B7JDV1_PORTR</name>
<evidence type="ECO:0000256" key="1">
    <source>
        <dbReference type="SAM" id="SignalP"/>
    </source>
</evidence>
<comment type="caution">
    <text evidence="2">The sequence shown here is derived from an EMBL/GenBank/DDBJ whole genome shotgun (WGS) entry which is preliminary data.</text>
</comment>
<reference evidence="2 3" key="1">
    <citation type="submission" date="2019-05" db="EMBL/GenBank/DDBJ databases">
        <title>Another draft genome of Portunus trituberculatus and its Hox gene families provides insights of decapod evolution.</title>
        <authorList>
            <person name="Jeong J.-H."/>
            <person name="Song I."/>
            <person name="Kim S."/>
            <person name="Choi T."/>
            <person name="Kim D."/>
            <person name="Ryu S."/>
            <person name="Kim W."/>
        </authorList>
    </citation>
    <scope>NUCLEOTIDE SEQUENCE [LARGE SCALE GENOMIC DNA]</scope>
    <source>
        <tissue evidence="2">Muscle</tissue>
    </source>
</reference>
<proteinExistence type="predicted"/>
<accession>A0A5B7JDV1</accession>
<dbReference type="EMBL" id="VSRR010088088">
    <property type="protein sequence ID" value="MPC91537.1"/>
    <property type="molecule type" value="Genomic_DNA"/>
</dbReference>
<protein>
    <recommendedName>
        <fullName evidence="4">Secreted protein</fullName>
    </recommendedName>
</protein>
<gene>
    <name evidence="2" type="ORF">E2C01_086582</name>
</gene>
<keyword evidence="1" id="KW-0732">Signal</keyword>
<sequence length="81" mass="8737">MVGECRALGVVVVVTVLAHLADSDPAAREAPISFSMGLTLSAYRDEDVQTMGGLCCLGARMKLKCKKNLTRNTWRLIKAGK</sequence>
<feature type="chain" id="PRO_5022916794" description="Secreted protein" evidence="1">
    <location>
        <begin position="24"/>
        <end position="81"/>
    </location>
</feature>
<feature type="signal peptide" evidence="1">
    <location>
        <begin position="1"/>
        <end position="23"/>
    </location>
</feature>
<keyword evidence="3" id="KW-1185">Reference proteome</keyword>
<organism evidence="2 3">
    <name type="scientific">Portunus trituberculatus</name>
    <name type="common">Swimming crab</name>
    <name type="synonym">Neptunus trituberculatus</name>
    <dbReference type="NCBI Taxonomy" id="210409"/>
    <lineage>
        <taxon>Eukaryota</taxon>
        <taxon>Metazoa</taxon>
        <taxon>Ecdysozoa</taxon>
        <taxon>Arthropoda</taxon>
        <taxon>Crustacea</taxon>
        <taxon>Multicrustacea</taxon>
        <taxon>Malacostraca</taxon>
        <taxon>Eumalacostraca</taxon>
        <taxon>Eucarida</taxon>
        <taxon>Decapoda</taxon>
        <taxon>Pleocyemata</taxon>
        <taxon>Brachyura</taxon>
        <taxon>Eubrachyura</taxon>
        <taxon>Portunoidea</taxon>
        <taxon>Portunidae</taxon>
        <taxon>Portuninae</taxon>
        <taxon>Portunus</taxon>
    </lineage>
</organism>
<evidence type="ECO:0000313" key="3">
    <source>
        <dbReference type="Proteomes" id="UP000324222"/>
    </source>
</evidence>
<evidence type="ECO:0000313" key="2">
    <source>
        <dbReference type="EMBL" id="MPC91537.1"/>
    </source>
</evidence>
<evidence type="ECO:0008006" key="4">
    <source>
        <dbReference type="Google" id="ProtNLM"/>
    </source>
</evidence>
<dbReference type="Proteomes" id="UP000324222">
    <property type="component" value="Unassembled WGS sequence"/>
</dbReference>
<dbReference type="AlphaFoldDB" id="A0A5B7JDV1"/>